<evidence type="ECO:0000313" key="2">
    <source>
        <dbReference type="Proteomes" id="UP000554482"/>
    </source>
</evidence>
<protein>
    <submittedName>
        <fullName evidence="1">Uncharacterized protein</fullName>
    </submittedName>
</protein>
<evidence type="ECO:0000313" key="1">
    <source>
        <dbReference type="EMBL" id="KAF5201250.1"/>
    </source>
</evidence>
<accession>A0A7J6WXN0</accession>
<sequence length="78" mass="8721">MKINDEKKASMAAQFAAETKCHQLKQIMSCPVNWLCLDSSVKDRTDNCAAPIMPCELTGRQTCENDLKDNILGSTWDN</sequence>
<dbReference type="AlphaFoldDB" id="A0A7J6WXN0"/>
<name>A0A7J6WXN0_THATH</name>
<comment type="caution">
    <text evidence="1">The sequence shown here is derived from an EMBL/GenBank/DDBJ whole genome shotgun (WGS) entry which is preliminary data.</text>
</comment>
<organism evidence="1 2">
    <name type="scientific">Thalictrum thalictroides</name>
    <name type="common">Rue-anemone</name>
    <name type="synonym">Anemone thalictroides</name>
    <dbReference type="NCBI Taxonomy" id="46969"/>
    <lineage>
        <taxon>Eukaryota</taxon>
        <taxon>Viridiplantae</taxon>
        <taxon>Streptophyta</taxon>
        <taxon>Embryophyta</taxon>
        <taxon>Tracheophyta</taxon>
        <taxon>Spermatophyta</taxon>
        <taxon>Magnoliopsida</taxon>
        <taxon>Ranunculales</taxon>
        <taxon>Ranunculaceae</taxon>
        <taxon>Thalictroideae</taxon>
        <taxon>Thalictrum</taxon>
    </lineage>
</organism>
<reference evidence="1 2" key="1">
    <citation type="submission" date="2020-06" db="EMBL/GenBank/DDBJ databases">
        <title>Transcriptomic and genomic resources for Thalictrum thalictroides and T. hernandezii: Facilitating candidate gene discovery in an emerging model plant lineage.</title>
        <authorList>
            <person name="Arias T."/>
            <person name="Riano-Pachon D.M."/>
            <person name="Di Stilio V.S."/>
        </authorList>
    </citation>
    <scope>NUCLEOTIDE SEQUENCE [LARGE SCALE GENOMIC DNA]</scope>
    <source>
        <strain evidence="2">cv. WT478/WT964</strain>
        <tissue evidence="1">Leaves</tissue>
    </source>
</reference>
<keyword evidence="2" id="KW-1185">Reference proteome</keyword>
<gene>
    <name evidence="1" type="ORF">FRX31_009163</name>
</gene>
<dbReference type="Proteomes" id="UP000554482">
    <property type="component" value="Unassembled WGS sequence"/>
</dbReference>
<proteinExistence type="predicted"/>
<dbReference type="EMBL" id="JABWDY010009699">
    <property type="protein sequence ID" value="KAF5201250.1"/>
    <property type="molecule type" value="Genomic_DNA"/>
</dbReference>